<feature type="transmembrane region" description="Helical" evidence="1">
    <location>
        <begin position="284"/>
        <end position="300"/>
    </location>
</feature>
<sequence length="738" mass="79628">MTRDMADEAATGSGWSRAKALGVLAAFAASYAVAVTLHMAEVPAWLGSGLTVDGEFIMATHDAYAWMAGAMGTGRLAMQPMSRLLEALAAVSGAAMGNVAFWIPPFAAALAALPACLIAARLIGPSAGVPTGIAAAAMPGFYMRTRVGFCDTDILTLFLPLCVAAGLLTLLAPLVRETWRPADTSESLPADASRLPAGGLAVGVGLWLYTWFYGSGFAVGMALCGFCGLAGLVLARPGMRWHVVLAVGGAVGSWLLGPWSWPLFACGAAVVWMRPELIHGRVRMAALVGLLLAVTGMLVTRRAEVAEIATIAAKYLGMGPVDEAVRRAWGGLNLPSVIVSVREATRPEPARLLMYMAGHWSVALAGVAGYLWLVLRRPVAIMLLPFLGMGLSGYWLGTRFTMYSGVALGLGLGWLADVAARAYRDRRATRWVFQAGISCLAVLPLAWNLGGYRPIPVLSPAYAQTLRDIGRMAKPDAELWQWWDFGYAAQYYAGRETFGDGARQEGDFLYPLAKVHTTPSPLQAWQIMRFMAAGRAAQAQRARAAGVVALPGVRPELYPYNPVEELAAMGPRGAEDFVRSLAVRRRPWPDKLPEQYFVVSWENLRIASWITRFGLWNLASGPAGAGRSRRVGEGVRFDLQRGIAFTDSGSEVHLTSLDMVDERGRLRRHSWPTGRQGHVVADERTGEMLYMDGTAYGALMTRMLLGDPADFEPYFTLVVDRGPMVRAYRLNADIGDVD</sequence>
<gene>
    <name evidence="4" type="ORF">GGQ74_000769</name>
</gene>
<dbReference type="Proteomes" id="UP000580856">
    <property type="component" value="Unassembled WGS sequence"/>
</dbReference>
<feature type="domain" description="Oligosaccharyl transferase STT3 N-terminal" evidence="2">
    <location>
        <begin position="96"/>
        <end position="164"/>
    </location>
</feature>
<evidence type="ECO:0000313" key="5">
    <source>
        <dbReference type="Proteomes" id="UP000580856"/>
    </source>
</evidence>
<dbReference type="InterPro" id="IPR048307">
    <property type="entry name" value="STT3_N"/>
</dbReference>
<keyword evidence="1" id="KW-0812">Transmembrane</keyword>
<keyword evidence="4" id="KW-0328">Glycosyltransferase</keyword>
<dbReference type="EMBL" id="JAATJA010000001">
    <property type="protein sequence ID" value="NJB67129.1"/>
    <property type="molecule type" value="Genomic_DNA"/>
</dbReference>
<feature type="transmembrane region" description="Helical" evidence="1">
    <location>
        <begin position="352"/>
        <end position="372"/>
    </location>
</feature>
<keyword evidence="1" id="KW-0472">Membrane</keyword>
<dbReference type="UniPathway" id="UPA00378"/>
<dbReference type="GO" id="GO:0004579">
    <property type="term" value="F:dolichyl-diphosphooligosaccharide-protein glycotransferase activity"/>
    <property type="evidence" value="ECO:0007669"/>
    <property type="project" value="UniProtKB-EC"/>
</dbReference>
<name>A0A846QR44_9BACT</name>
<evidence type="ECO:0000313" key="4">
    <source>
        <dbReference type="EMBL" id="NJB67129.1"/>
    </source>
</evidence>
<reference evidence="4 5" key="1">
    <citation type="submission" date="2020-03" db="EMBL/GenBank/DDBJ databases">
        <title>Genomic Encyclopedia of Type Strains, Phase IV (KMG-IV): sequencing the most valuable type-strain genomes for metagenomic binning, comparative biology and taxonomic classification.</title>
        <authorList>
            <person name="Goeker M."/>
        </authorList>
    </citation>
    <scope>NUCLEOTIDE SEQUENCE [LARGE SCALE GENOMIC DNA]</scope>
    <source>
        <strain evidence="4 5">DSM 24233</strain>
    </source>
</reference>
<organism evidence="4 5">
    <name type="scientific">Desulfobaculum xiamenense</name>
    <dbReference type="NCBI Taxonomy" id="995050"/>
    <lineage>
        <taxon>Bacteria</taxon>
        <taxon>Pseudomonadati</taxon>
        <taxon>Thermodesulfobacteriota</taxon>
        <taxon>Desulfovibrionia</taxon>
        <taxon>Desulfovibrionales</taxon>
        <taxon>Desulfovibrionaceae</taxon>
        <taxon>Desulfobaculum</taxon>
    </lineage>
</organism>
<feature type="domain" description="STT3/PglB/AglB core" evidence="3">
    <location>
        <begin position="480"/>
        <end position="619"/>
    </location>
</feature>
<keyword evidence="5" id="KW-1185">Reference proteome</keyword>
<protein>
    <submittedName>
        <fullName evidence="4">Dolichyl-diphosphooligosaccharide--protein glycosyltransferase</fullName>
        <ecNumber evidence="4">2.4.99.18</ecNumber>
    </submittedName>
</protein>
<dbReference type="Pfam" id="PF21436">
    <property type="entry name" value="STT3-PglB_core"/>
    <property type="match status" value="1"/>
</dbReference>
<evidence type="ECO:0000256" key="1">
    <source>
        <dbReference type="SAM" id="Phobius"/>
    </source>
</evidence>
<comment type="caution">
    <text evidence="4">The sequence shown here is derived from an EMBL/GenBank/DDBJ whole genome shotgun (WGS) entry which is preliminary data.</text>
</comment>
<dbReference type="RefSeq" id="WP_167940209.1">
    <property type="nucleotide sequence ID" value="NZ_JAATJA010000001.1"/>
</dbReference>
<keyword evidence="1" id="KW-1133">Transmembrane helix</keyword>
<feature type="transmembrane region" description="Helical" evidence="1">
    <location>
        <begin position="431"/>
        <end position="450"/>
    </location>
</feature>
<feature type="transmembrane region" description="Helical" evidence="1">
    <location>
        <begin position="154"/>
        <end position="175"/>
    </location>
</feature>
<accession>A0A846QR44</accession>
<dbReference type="EC" id="2.4.99.18" evidence="4"/>
<dbReference type="AlphaFoldDB" id="A0A846QR44"/>
<feature type="transmembrane region" description="Helical" evidence="1">
    <location>
        <begin position="217"/>
        <end position="235"/>
    </location>
</feature>
<proteinExistence type="predicted"/>
<dbReference type="Pfam" id="PF02516">
    <property type="entry name" value="STT3"/>
    <property type="match status" value="1"/>
</dbReference>
<dbReference type="GO" id="GO:0016020">
    <property type="term" value="C:membrane"/>
    <property type="evidence" value="ECO:0007669"/>
    <property type="project" value="InterPro"/>
</dbReference>
<dbReference type="InterPro" id="IPR048999">
    <property type="entry name" value="STT3-PglB_core"/>
</dbReference>
<evidence type="ECO:0000259" key="2">
    <source>
        <dbReference type="Pfam" id="PF02516"/>
    </source>
</evidence>
<feature type="transmembrane region" description="Helical" evidence="1">
    <location>
        <begin position="20"/>
        <end position="40"/>
    </location>
</feature>
<feature type="transmembrane region" description="Helical" evidence="1">
    <location>
        <begin position="84"/>
        <end position="103"/>
    </location>
</feature>
<keyword evidence="4" id="KW-0808">Transferase</keyword>
<dbReference type="Gene3D" id="3.40.1380.40">
    <property type="match status" value="1"/>
</dbReference>
<feature type="transmembrane region" description="Helical" evidence="1">
    <location>
        <begin position="402"/>
        <end position="419"/>
    </location>
</feature>
<feature type="transmembrane region" description="Helical" evidence="1">
    <location>
        <begin position="109"/>
        <end position="142"/>
    </location>
</feature>
<evidence type="ECO:0000259" key="3">
    <source>
        <dbReference type="Pfam" id="PF21436"/>
    </source>
</evidence>
<feature type="transmembrane region" description="Helical" evidence="1">
    <location>
        <begin position="241"/>
        <end position="272"/>
    </location>
</feature>